<protein>
    <submittedName>
        <fullName evidence="2">Uncharacterized protein</fullName>
    </submittedName>
</protein>
<dbReference type="RefSeq" id="WP_214786417.1">
    <property type="nucleotide sequence ID" value="NZ_JANIEL010000007.1"/>
</dbReference>
<dbReference type="Proteomes" id="UP001596439">
    <property type="component" value="Unassembled WGS sequence"/>
</dbReference>
<keyword evidence="1" id="KW-1133">Transmembrane helix</keyword>
<keyword evidence="1" id="KW-0472">Membrane</keyword>
<feature type="transmembrane region" description="Helical" evidence="1">
    <location>
        <begin position="74"/>
        <end position="93"/>
    </location>
</feature>
<reference evidence="3" key="1">
    <citation type="journal article" date="2019" name="Int. J. Syst. Evol. Microbiol.">
        <title>The Global Catalogue of Microorganisms (GCM) 10K type strain sequencing project: providing services to taxonomists for standard genome sequencing and annotation.</title>
        <authorList>
            <consortium name="The Broad Institute Genomics Platform"/>
            <consortium name="The Broad Institute Genome Sequencing Center for Infectious Disease"/>
            <person name="Wu L."/>
            <person name="Ma J."/>
        </authorList>
    </citation>
    <scope>NUCLEOTIDE SEQUENCE [LARGE SCALE GENOMIC DNA]</scope>
    <source>
        <strain evidence="3">CCUG 55590</strain>
    </source>
</reference>
<organism evidence="2 3">
    <name type="scientific">Exiguobacterium aestuarii</name>
    <dbReference type="NCBI Taxonomy" id="273527"/>
    <lineage>
        <taxon>Bacteria</taxon>
        <taxon>Bacillati</taxon>
        <taxon>Bacillota</taxon>
        <taxon>Bacilli</taxon>
        <taxon>Bacillales</taxon>
        <taxon>Bacillales Family XII. Incertae Sedis</taxon>
        <taxon>Exiguobacterium</taxon>
    </lineage>
</organism>
<comment type="caution">
    <text evidence="2">The sequence shown here is derived from an EMBL/GenBank/DDBJ whole genome shotgun (WGS) entry which is preliminary data.</text>
</comment>
<evidence type="ECO:0000256" key="1">
    <source>
        <dbReference type="SAM" id="Phobius"/>
    </source>
</evidence>
<evidence type="ECO:0000313" key="2">
    <source>
        <dbReference type="EMBL" id="MFC7388861.1"/>
    </source>
</evidence>
<feature type="transmembrane region" description="Helical" evidence="1">
    <location>
        <begin position="17"/>
        <end position="37"/>
    </location>
</feature>
<accession>A0ABW2PNY4</accession>
<evidence type="ECO:0000313" key="3">
    <source>
        <dbReference type="Proteomes" id="UP001596439"/>
    </source>
</evidence>
<keyword evidence="3" id="KW-1185">Reference proteome</keyword>
<keyword evidence="1" id="KW-0812">Transmembrane</keyword>
<feature type="transmembrane region" description="Helical" evidence="1">
    <location>
        <begin position="49"/>
        <end position="68"/>
    </location>
</feature>
<name>A0ABW2PNY4_9BACL</name>
<dbReference type="EMBL" id="JBHTCE010000001">
    <property type="protein sequence ID" value="MFC7388861.1"/>
    <property type="molecule type" value="Genomic_DNA"/>
</dbReference>
<proteinExistence type="predicted"/>
<gene>
    <name evidence="2" type="ORF">ACFQO8_01820</name>
</gene>
<sequence length="112" mass="13433">MDSSFYLMMFRLTMQSFTYWMVAILFLSWGAYLIFYLLDRERANVYRTWWRISFYSVFLGLTVLGYVWEKFMIADVWKFIGIALLVGGIDFGLMSRKGKTHQKNQLTEEQSF</sequence>